<keyword evidence="2" id="KW-1185">Reference proteome</keyword>
<sequence>MKGIIGDYFCEVENFLDDSSIPEIKMFVSSVMEAYDSFTRSIEPFSKYIEENRESDEVDELKRLAEKFISVNYNHTRFHYFSQITETNFTEMHINYFLTQTYPFNNVFKMDDDAKIVENCMNLVLEQNIKKVISIHFHDDIYAGTEVSKIIELGVGCFPEEKLLQEMLICYYSSPRLDTDKNPFQYVQYFEDRFNTFTEDKKLELFVVCNTNKELFMYNPLLTKFFLEYKKR</sequence>
<evidence type="ECO:0000313" key="2">
    <source>
        <dbReference type="Proteomes" id="UP000031473"/>
    </source>
</evidence>
<organism evidence="1 2">
    <name type="scientific">Kaistella jeonii</name>
    <dbReference type="NCBI Taxonomy" id="266749"/>
    <lineage>
        <taxon>Bacteria</taxon>
        <taxon>Pseudomonadati</taxon>
        <taxon>Bacteroidota</taxon>
        <taxon>Flavobacteriia</taxon>
        <taxon>Flavobacteriales</taxon>
        <taxon>Weeksellaceae</taxon>
        <taxon>Chryseobacterium group</taxon>
        <taxon>Kaistella</taxon>
    </lineage>
</organism>
<dbReference type="AlphaFoldDB" id="A0A0C1CZP9"/>
<gene>
    <name evidence="1" type="ORF">OA86_04645</name>
</gene>
<dbReference type="STRING" id="266749.SAMN05421876_102367"/>
<reference evidence="1 2" key="1">
    <citation type="submission" date="2014-10" db="EMBL/GenBank/DDBJ databases">
        <title>Kaistella jeonii genome.</title>
        <authorList>
            <person name="Clayton J.T."/>
            <person name="Newman J.D."/>
        </authorList>
    </citation>
    <scope>NUCLEOTIDE SEQUENCE [LARGE SCALE GENOMIC DNA]</scope>
    <source>
        <strain evidence="1 2">DSM 17048</strain>
    </source>
</reference>
<accession>A0A0C1CZP9</accession>
<dbReference type="EMBL" id="JSYL01000002">
    <property type="protein sequence ID" value="KIA89906.1"/>
    <property type="molecule type" value="Genomic_DNA"/>
</dbReference>
<name>A0A0C1CZP9_9FLAO</name>
<evidence type="ECO:0000313" key="1">
    <source>
        <dbReference type="EMBL" id="KIA89906.1"/>
    </source>
</evidence>
<protein>
    <submittedName>
        <fullName evidence="1">Uncharacterized protein</fullName>
    </submittedName>
</protein>
<comment type="caution">
    <text evidence="1">The sequence shown here is derived from an EMBL/GenBank/DDBJ whole genome shotgun (WGS) entry which is preliminary data.</text>
</comment>
<dbReference type="Proteomes" id="UP000031473">
    <property type="component" value="Unassembled WGS sequence"/>
</dbReference>
<proteinExistence type="predicted"/>